<gene>
    <name evidence="1" type="ORF">L3Q82_016453</name>
</gene>
<evidence type="ECO:0000313" key="1">
    <source>
        <dbReference type="EMBL" id="KAI3376493.1"/>
    </source>
</evidence>
<sequence length="234" mass="26324">MALDAGHGRHGNNLLTILSGRRVGDGERKVLTLNVLLLGNRQSGRSSVGNALIGGEEFQTGGCISDIAMTTKPQLLRRNFQNYFRRQGAESDLMLRVIDTPPLMPRPQTVHELCPEGVHVLVLVLRADLLQDNTHLKEHVETVFGPDWRRHSLLVLTHADHLKEAGLHPSVYLTQTSDWLRALAEEVEGGVFFLDNSCDWPSVRGRPLRDRLLRLSARNHHRSLMVRTDVTLNF</sequence>
<protein>
    <submittedName>
        <fullName evidence="1">Uncharacterized protein</fullName>
    </submittedName>
</protein>
<name>A0ACB8XCD0_9TELE</name>
<accession>A0ACB8XCD0</accession>
<comment type="caution">
    <text evidence="1">The sequence shown here is derived from an EMBL/GenBank/DDBJ whole genome shotgun (WGS) entry which is preliminary data.</text>
</comment>
<reference evidence="1" key="1">
    <citation type="submission" date="2022-04" db="EMBL/GenBank/DDBJ databases">
        <title>Jade perch genome.</title>
        <authorList>
            <person name="Chao B."/>
        </authorList>
    </citation>
    <scope>NUCLEOTIDE SEQUENCE</scope>
    <source>
        <strain evidence="1">CB-2022</strain>
    </source>
</reference>
<dbReference type="Proteomes" id="UP000831701">
    <property type="component" value="Chromosome 2"/>
</dbReference>
<keyword evidence="2" id="KW-1185">Reference proteome</keyword>
<evidence type="ECO:0000313" key="2">
    <source>
        <dbReference type="Proteomes" id="UP000831701"/>
    </source>
</evidence>
<proteinExistence type="predicted"/>
<dbReference type="EMBL" id="CM041532">
    <property type="protein sequence ID" value="KAI3376493.1"/>
    <property type="molecule type" value="Genomic_DNA"/>
</dbReference>
<organism evidence="1 2">
    <name type="scientific">Scortum barcoo</name>
    <name type="common">barcoo grunter</name>
    <dbReference type="NCBI Taxonomy" id="214431"/>
    <lineage>
        <taxon>Eukaryota</taxon>
        <taxon>Metazoa</taxon>
        <taxon>Chordata</taxon>
        <taxon>Craniata</taxon>
        <taxon>Vertebrata</taxon>
        <taxon>Euteleostomi</taxon>
        <taxon>Actinopterygii</taxon>
        <taxon>Neopterygii</taxon>
        <taxon>Teleostei</taxon>
        <taxon>Neoteleostei</taxon>
        <taxon>Acanthomorphata</taxon>
        <taxon>Eupercaria</taxon>
        <taxon>Centrarchiformes</taxon>
        <taxon>Terapontoidei</taxon>
        <taxon>Terapontidae</taxon>
        <taxon>Scortum</taxon>
    </lineage>
</organism>